<feature type="binding site" evidence="17">
    <location>
        <position position="503"/>
    </location>
    <ligand>
        <name>UDP-alpha-D-glucuronate</name>
        <dbReference type="ChEBI" id="CHEBI:58052"/>
    </ligand>
</feature>
<dbReference type="PIRSF" id="PIRSF036506">
    <property type="entry name" value="Bifun_polymyxin_resist_ArnA"/>
    <property type="match status" value="1"/>
</dbReference>
<comment type="catalytic activity">
    <reaction evidence="17">
        <text>UDP-4-amino-4-deoxy-beta-L-arabinose + (6R)-10-formyltetrahydrofolate = UDP-4-deoxy-4-formamido-beta-L-arabinose + (6S)-5,6,7,8-tetrahydrofolate + H(+)</text>
        <dbReference type="Rhea" id="RHEA:24706"/>
        <dbReference type="ChEBI" id="CHEBI:15378"/>
        <dbReference type="ChEBI" id="CHEBI:57453"/>
        <dbReference type="ChEBI" id="CHEBI:58708"/>
        <dbReference type="ChEBI" id="CHEBI:58709"/>
        <dbReference type="ChEBI" id="CHEBI:195366"/>
        <dbReference type="EC" id="2.1.2.13"/>
    </reaction>
</comment>
<dbReference type="EC" id="1.1.1.305" evidence="17"/>
<comment type="function">
    <text evidence="11 17">Bifunctional enzyme that catalyzes the oxidative decarboxylation of UDP-glucuronic acid (UDP-GlcUA) to UDP-4-keto-arabinose (UDP-Ara4O) and the addition of a formyl group to UDP-4-amino-4-deoxy-L-arabinose (UDP-L-Ara4N) to form UDP-L-4-formamido-arabinose (UDP-L-Ara4FN). The modified arabinose is attached to lipid A and is required for resistance to polymyxin and cationic antimicrobial peptides.</text>
</comment>
<dbReference type="EC" id="2.1.2.13" evidence="17"/>
<dbReference type="Gene3D" id="3.40.50.720">
    <property type="entry name" value="NAD(P)-binding Rossmann-like Domain"/>
    <property type="match status" value="1"/>
</dbReference>
<keyword evidence="10 17" id="KW-0511">Multifunctional enzyme</keyword>
<feature type="site" description="Raises pKa of active site His" evidence="17">
    <location>
        <position position="140"/>
    </location>
</feature>
<dbReference type="Gene3D" id="3.40.50.12230">
    <property type="match status" value="1"/>
</dbReference>
<keyword evidence="5 17" id="KW-0448">Lipopolysaccharide biosynthesis</keyword>
<feature type="region of interest" description="Dehydrogenase ArnADH" evidence="17">
    <location>
        <begin position="325"/>
        <end position="677"/>
    </location>
</feature>
<comment type="pathway">
    <text evidence="12 17">Nucleotide-sugar biosynthesis; UDP-4-deoxy-4-formamido-beta-L-arabinose biosynthesis; UDP-4-deoxy-4-formamido-beta-L-arabinose from UDP-alpha-D-glucuronate: step 3/3.</text>
</comment>
<evidence type="ECO:0000256" key="9">
    <source>
        <dbReference type="ARBA" id="ARBA00023251"/>
    </source>
</evidence>
<keyword evidence="6 17" id="KW-0560">Oxidoreductase</keyword>
<feature type="region of interest" description="Formyltransferase ArnAFT" evidence="17">
    <location>
        <begin position="1"/>
        <end position="315"/>
    </location>
</feature>
<dbReference type="InterPro" id="IPR036477">
    <property type="entry name" value="Formyl_transf_N_sf"/>
</dbReference>
<evidence type="ECO:0000313" key="21">
    <source>
        <dbReference type="EMBL" id="MFJ5322990.1"/>
    </source>
</evidence>
<feature type="domain" description="NAD-dependent epimerase/dehydratase" evidence="19">
    <location>
        <begin position="329"/>
        <end position="577"/>
    </location>
</feature>
<dbReference type="SUPFAM" id="SSF51735">
    <property type="entry name" value="NAD(P)-binding Rossmann-fold domains"/>
    <property type="match status" value="1"/>
</dbReference>
<dbReference type="RefSeq" id="WP_039512888.1">
    <property type="nucleotide sequence ID" value="NZ_CP046377.1"/>
</dbReference>
<evidence type="ECO:0000256" key="4">
    <source>
        <dbReference type="ARBA" id="ARBA00022679"/>
    </source>
</evidence>
<keyword evidence="2 17" id="KW-0444">Lipid biosynthesis</keyword>
<feature type="binding site" evidence="17">
    <location>
        <position position="409"/>
    </location>
    <ligand>
        <name>UDP-alpha-D-glucuronate</name>
        <dbReference type="ChEBI" id="CHEBI:58052"/>
    </ligand>
</feature>
<feature type="binding site" evidence="17">
    <location>
        <position position="404"/>
    </location>
    <ligand>
        <name>UDP-alpha-D-glucuronate</name>
        <dbReference type="ChEBI" id="CHEBI:58052"/>
    </ligand>
</feature>
<evidence type="ECO:0000256" key="13">
    <source>
        <dbReference type="ARBA" id="ARBA00060576"/>
    </source>
</evidence>
<dbReference type="GeneID" id="90772068"/>
<comment type="subunit">
    <text evidence="16 17">Homohexamer, formed by a dimer of trimers.</text>
</comment>
<feature type="active site" description="Proton donor; for formyltransferase activity" evidence="17">
    <location>
        <position position="104"/>
    </location>
</feature>
<evidence type="ECO:0000256" key="6">
    <source>
        <dbReference type="ARBA" id="ARBA00023002"/>
    </source>
</evidence>
<reference evidence="21 24" key="3">
    <citation type="submission" date="2024-10" db="EMBL/GenBank/DDBJ databases">
        <authorList>
            <person name="Lu C.-H."/>
        </authorList>
    </citation>
    <scope>NUCLEOTIDE SEQUENCE [LARGE SCALE GENOMIC DNA]</scope>
    <source>
        <strain evidence="21 24">22QBSP01-2</strain>
    </source>
</reference>
<dbReference type="GO" id="GO:0099618">
    <property type="term" value="F:UDP-glucuronate dehydrogenase activity"/>
    <property type="evidence" value="ECO:0007669"/>
    <property type="project" value="UniProtKB-EC"/>
</dbReference>
<evidence type="ECO:0000259" key="20">
    <source>
        <dbReference type="Pfam" id="PF02911"/>
    </source>
</evidence>
<dbReference type="GO" id="GO:0016020">
    <property type="term" value="C:membrane"/>
    <property type="evidence" value="ECO:0007669"/>
    <property type="project" value="GOC"/>
</dbReference>
<comment type="similarity">
    <text evidence="15 17">In the N-terminal section; belongs to the Fmt family. UDP-L-Ara4N formyltransferase subfamily.</text>
</comment>
<comment type="pathway">
    <text evidence="13 17">Nucleotide-sugar biosynthesis; UDP-4-deoxy-4-formamido-beta-L-arabinose biosynthesis; UDP-4-deoxy-4-formamido-beta-L-arabinose from UDP-alpha-D-glucuronate: step 1/3.</text>
</comment>
<keyword evidence="8 17" id="KW-0443">Lipid metabolism</keyword>
<dbReference type="EMBL" id="CP046377">
    <property type="protein sequence ID" value="QHQ25058.1"/>
    <property type="molecule type" value="Genomic_DNA"/>
</dbReference>
<evidence type="ECO:0000313" key="24">
    <source>
        <dbReference type="Proteomes" id="UP001617714"/>
    </source>
</evidence>
<dbReference type="NCBIfam" id="NF005414">
    <property type="entry name" value="PRK06988.1"/>
    <property type="match status" value="1"/>
</dbReference>
<feature type="active site" description="Proton donor; for decarboxylase activity" evidence="17">
    <location>
        <position position="630"/>
    </location>
</feature>
<feature type="binding site" evidence="17">
    <location>
        <begin position="443"/>
        <end position="444"/>
    </location>
    <ligand>
        <name>UDP-alpha-D-glucuronate</name>
        <dbReference type="ChEBI" id="CHEBI:58052"/>
    </ligand>
</feature>
<dbReference type="PANTHER" id="PTHR43245:SF13">
    <property type="entry name" value="UDP-D-APIOSE_UDP-D-XYLOSE SYNTHASE 2"/>
    <property type="match status" value="1"/>
</dbReference>
<sequence length="677" mass="75891">MKAIVFAYHDIGCVGLEALKQAGYEIQAVFTHNDAPGENHFYASVAKMAAEMDVPVFAPEDVNHPLWVNRIRELAPDVIFSFYYRTLLSDDILQLPSFGAFNLHGSLLPRYRGRAPVNWVLVNGETQTGVTLHKMVSRADAGDIVAQSVVAIDEEDTALTLHGKCRTAAAALLAQQLPLIRSREITLTPQDDSQASYFGRRSAADGLIDWQKSAREINNLIRAVTEPYPGAFTFLGERKVIIWRARVVKVNRVKNSDVKANGVKYEPGSILSTSPLVVSCGEDALEIVSGQSEAGLYMSGSRLAAEMGMVAQAKLGNLASRVQRRRTRVLILGVNGFIGNHLTERLLRDDRYEIYGLDISSDAIARFLGDPRFHFVEGDISIHNEWIEYHIKKCDVILPLVAIATPIEYTRNPLRVFELDFEENLKIVRDCVRYNKRIVFPSTSEVYGMCDDKEFDEDTSRLIVGPINKQRWIYSVSKQLLDRVIWAYGAKSGLRFTLFRPFNWMGPRLDTLDAARIGSSRAITQLILNLVEGSPIKLVDGGAQKRCFTDIHDGIEALFRIIENRNGQCDGQIINIGNPHNEASIRELGEMLLTSFNAHPLRDRFPPFAGFIDVESSSYYGKGYQDVEHRTPSIRNAKRLLAWEPTVKMDQTVAETLDYFLRTVDPQHTADAKDAQG</sequence>
<evidence type="ECO:0000256" key="3">
    <source>
        <dbReference type="ARBA" id="ARBA00022556"/>
    </source>
</evidence>
<evidence type="ECO:0000256" key="12">
    <source>
        <dbReference type="ARBA" id="ARBA00060566"/>
    </source>
</evidence>
<keyword evidence="4 17" id="KW-0808">Transferase</keyword>
<dbReference type="Proteomes" id="UP001617714">
    <property type="component" value="Unassembled WGS sequence"/>
</dbReference>
<dbReference type="GO" id="GO:0009103">
    <property type="term" value="P:lipopolysaccharide biosynthetic process"/>
    <property type="evidence" value="ECO:0007669"/>
    <property type="project" value="UniProtKB-UniRule"/>
</dbReference>
<evidence type="ECO:0000256" key="10">
    <source>
        <dbReference type="ARBA" id="ARBA00023268"/>
    </source>
</evidence>
<evidence type="ECO:0000256" key="15">
    <source>
        <dbReference type="ARBA" id="ARBA00061216"/>
    </source>
</evidence>
<feature type="binding site" evidence="17">
    <location>
        <begin position="379"/>
        <end position="380"/>
    </location>
    <ligand>
        <name>NAD(+)</name>
        <dbReference type="ChEBI" id="CHEBI:57540"/>
    </ligand>
</feature>
<evidence type="ECO:0000259" key="19">
    <source>
        <dbReference type="Pfam" id="PF01370"/>
    </source>
</evidence>
<keyword evidence="7 17" id="KW-0520">NAD</keyword>
<dbReference type="Pfam" id="PF00551">
    <property type="entry name" value="Formyl_trans_N"/>
    <property type="match status" value="1"/>
</dbReference>
<dbReference type="InterPro" id="IPR011034">
    <property type="entry name" value="Formyl_transferase-like_C_sf"/>
</dbReference>
<evidence type="ECO:0000256" key="11">
    <source>
        <dbReference type="ARBA" id="ARBA00059105"/>
    </source>
</evidence>
<dbReference type="NCBIfam" id="NF005998">
    <property type="entry name" value="PRK08125.1"/>
    <property type="match status" value="1"/>
</dbReference>
<dbReference type="SUPFAM" id="SSF50486">
    <property type="entry name" value="FMT C-terminal domain-like"/>
    <property type="match status" value="1"/>
</dbReference>
<dbReference type="Pfam" id="PF01370">
    <property type="entry name" value="Epimerase"/>
    <property type="match status" value="1"/>
</dbReference>
<dbReference type="InterPro" id="IPR005793">
    <property type="entry name" value="Formyl_trans_C"/>
</dbReference>
<feature type="domain" description="Formyl transferase N-terminal" evidence="18">
    <location>
        <begin position="17"/>
        <end position="175"/>
    </location>
</feature>
<evidence type="ECO:0000256" key="16">
    <source>
        <dbReference type="ARBA" id="ARBA00063233"/>
    </source>
</evidence>
<dbReference type="GO" id="GO:0046677">
    <property type="term" value="P:response to antibiotic"/>
    <property type="evidence" value="ECO:0007669"/>
    <property type="project" value="UniProtKB-KW"/>
</dbReference>
<feature type="binding site" evidence="17">
    <location>
        <position position="471"/>
    </location>
    <ligand>
        <name>UDP-alpha-D-glucuronate</name>
        <dbReference type="ChEBI" id="CHEBI:58052"/>
    </ligand>
</feature>
<dbReference type="GO" id="GO:0099619">
    <property type="term" value="F:UDP-4-amino-4-deoxy-L-arabinose formyltransferase activity"/>
    <property type="evidence" value="ECO:0007669"/>
    <property type="project" value="UniProtKB-EC"/>
</dbReference>
<dbReference type="GO" id="GO:0009245">
    <property type="term" value="P:lipid A biosynthetic process"/>
    <property type="evidence" value="ECO:0007669"/>
    <property type="project" value="UniProtKB-KW"/>
</dbReference>
<dbReference type="InterPro" id="IPR045869">
    <property type="entry name" value="Arna-like_SDR_e"/>
</dbReference>
<keyword evidence="9 17" id="KW-0046">Antibiotic resistance</keyword>
<comment type="similarity">
    <text evidence="14 17">In the C-terminal section; belongs to the NAD(P)-dependent epimerase/dehydratase family. UDP-glucuronic acid decarboxylase subfamily.</text>
</comment>
<dbReference type="HAMAP" id="MF_01166">
    <property type="entry name" value="ArnA"/>
    <property type="match status" value="1"/>
</dbReference>
<dbReference type="NCBIfam" id="NF008872">
    <property type="entry name" value="PRK11908.1"/>
    <property type="match status" value="1"/>
</dbReference>
<dbReference type="InterPro" id="IPR002376">
    <property type="entry name" value="Formyl_transf_N"/>
</dbReference>
<evidence type="ECO:0000256" key="7">
    <source>
        <dbReference type="ARBA" id="ARBA00023027"/>
    </source>
</evidence>
<dbReference type="FunFam" id="3.40.50.720:FF:000197">
    <property type="entry name" value="Bifunctional polymyxin resistance protein ArnA"/>
    <property type="match status" value="1"/>
</dbReference>
<dbReference type="CDD" id="cd08702">
    <property type="entry name" value="Arna_FMT_C"/>
    <property type="match status" value="1"/>
</dbReference>
<comment type="catalytic activity">
    <reaction evidence="17">
        <text>UDP-alpha-D-glucuronate + NAD(+) = UDP-beta-L-threo-pentopyranos-4-ulose + CO2 + NADH</text>
        <dbReference type="Rhea" id="RHEA:24702"/>
        <dbReference type="ChEBI" id="CHEBI:16526"/>
        <dbReference type="ChEBI" id="CHEBI:57540"/>
        <dbReference type="ChEBI" id="CHEBI:57945"/>
        <dbReference type="ChEBI" id="CHEBI:58052"/>
        <dbReference type="ChEBI" id="CHEBI:58710"/>
        <dbReference type="EC" id="1.1.1.305"/>
    </reaction>
</comment>
<feature type="binding site" evidence="17">
    <location>
        <begin position="537"/>
        <end position="546"/>
    </location>
    <ligand>
        <name>UDP-alpha-D-glucuronate</name>
        <dbReference type="ChEBI" id="CHEBI:58052"/>
    </ligand>
</feature>
<dbReference type="CDD" id="cd05257">
    <property type="entry name" value="Arna_like_SDR_e"/>
    <property type="match status" value="1"/>
</dbReference>
<evidence type="ECO:0000313" key="23">
    <source>
        <dbReference type="Proteomes" id="UP000464054"/>
    </source>
</evidence>
<gene>
    <name evidence="17 22" type="primary">arnA</name>
    <name evidence="21" type="ORF">ACIPSN_16805</name>
    <name evidence="22" type="ORF">GMX10_13990</name>
</gene>
<dbReference type="InterPro" id="IPR036291">
    <property type="entry name" value="NAD(P)-bd_dom_sf"/>
</dbReference>
<feature type="binding site" evidence="17">
    <location>
        <position position="114"/>
    </location>
    <ligand>
        <name>(6R)-10-formyltetrahydrofolate</name>
        <dbReference type="ChEBI" id="CHEBI:195366"/>
    </ligand>
</feature>
<proteinExistence type="inferred from homology"/>
<dbReference type="AlphaFoldDB" id="A0AAP9IK92"/>
<evidence type="ECO:0000256" key="14">
    <source>
        <dbReference type="ARBA" id="ARBA00060910"/>
    </source>
</evidence>
<evidence type="ECO:0000313" key="22">
    <source>
        <dbReference type="EMBL" id="QHQ25058.1"/>
    </source>
</evidence>
<dbReference type="InterPro" id="IPR021168">
    <property type="entry name" value="Bifun_polymyxin_resist_ArnA"/>
</dbReference>
<dbReference type="GO" id="GO:0016831">
    <property type="term" value="F:carboxy-lyase activity"/>
    <property type="evidence" value="ECO:0007669"/>
    <property type="project" value="InterPro"/>
</dbReference>
<feature type="active site" description="Proton acceptor; for decarboxylase activity" evidence="17">
    <location>
        <position position="445"/>
    </location>
</feature>
<dbReference type="Pfam" id="PF02911">
    <property type="entry name" value="Formyl_trans_C"/>
    <property type="match status" value="1"/>
</dbReference>
<protein>
    <recommendedName>
        <fullName evidence="17">Bifunctional polymyxin resistance protein ArnA</fullName>
    </recommendedName>
    <domain>
        <recommendedName>
            <fullName evidence="17">UDP-4-amino-4-deoxy-L-arabinose formyltransferase</fullName>
            <ecNumber evidence="17">2.1.2.13</ecNumber>
        </recommendedName>
        <alternativeName>
            <fullName evidence="17">ArnAFT</fullName>
        </alternativeName>
        <alternativeName>
            <fullName evidence="17">UDP-L-Ara4N formyltransferase</fullName>
        </alternativeName>
    </domain>
    <domain>
        <recommendedName>
            <fullName evidence="17">UDP-glucuronic acid oxidase, UDP-4-keto-hexauronic acid decarboxylating</fullName>
            <ecNumber evidence="17">1.1.1.305</ecNumber>
        </recommendedName>
        <alternativeName>
            <fullName evidence="17">ArnADH</fullName>
        </alternativeName>
        <alternativeName>
            <fullName evidence="17">UDP-GlcUA decarboxylase</fullName>
        </alternativeName>
        <alternativeName>
            <fullName evidence="17">UDP-glucuronic acid dehydrogenase</fullName>
        </alternativeName>
    </domain>
</protein>
<evidence type="ECO:0000256" key="17">
    <source>
        <dbReference type="HAMAP-Rule" id="MF_01166"/>
    </source>
</evidence>
<evidence type="ECO:0000256" key="2">
    <source>
        <dbReference type="ARBA" id="ARBA00022516"/>
    </source>
</evidence>
<dbReference type="InterPro" id="IPR001509">
    <property type="entry name" value="Epimerase_deHydtase"/>
</dbReference>
<feature type="site" description="Transition state stabilizer" evidence="17">
    <location>
        <position position="102"/>
    </location>
</feature>
<feature type="binding site" evidence="17">
    <location>
        <begin position="136"/>
        <end position="140"/>
    </location>
    <ligand>
        <name>(6R)-10-formyltetrahydrofolate</name>
        <dbReference type="ChEBI" id="CHEBI:195366"/>
    </ligand>
</feature>
<organism evidence="22 23">
    <name type="scientific">Pectobacterium parvum</name>
    <dbReference type="NCBI Taxonomy" id="2778550"/>
    <lineage>
        <taxon>Bacteria</taxon>
        <taxon>Pseudomonadati</taxon>
        <taxon>Pseudomonadota</taxon>
        <taxon>Gammaproteobacteria</taxon>
        <taxon>Enterobacterales</taxon>
        <taxon>Pectobacteriaceae</taxon>
        <taxon>Pectobacterium</taxon>
    </lineage>
</organism>
<accession>A0AAP9IK92</accession>
<name>A0AAP9IK92_9GAMM</name>
<feature type="domain" description="Formyl transferase C-terminal" evidence="20">
    <location>
        <begin position="203"/>
        <end position="304"/>
    </location>
</feature>
<dbReference type="PANTHER" id="PTHR43245">
    <property type="entry name" value="BIFUNCTIONAL POLYMYXIN RESISTANCE PROTEIN ARNA"/>
    <property type="match status" value="1"/>
</dbReference>
<evidence type="ECO:0000256" key="8">
    <source>
        <dbReference type="ARBA" id="ARBA00023098"/>
    </source>
</evidence>
<dbReference type="SUPFAM" id="SSF53328">
    <property type="entry name" value="Formyltransferase"/>
    <property type="match status" value="1"/>
</dbReference>
<dbReference type="EMBL" id="JBIXKD010000020">
    <property type="protein sequence ID" value="MFJ5322990.1"/>
    <property type="molecule type" value="Genomic_DNA"/>
</dbReference>
<feature type="binding site" evidence="17">
    <location>
        <position position="624"/>
    </location>
    <ligand>
        <name>UDP-alpha-D-glucuronate</name>
        <dbReference type="ChEBI" id="CHEBI:58052"/>
    </ligand>
</feature>
<comment type="pathway">
    <text evidence="1 17">Bacterial outer membrane biogenesis; lipopolysaccharide biosynthesis.</text>
</comment>
<evidence type="ECO:0000256" key="1">
    <source>
        <dbReference type="ARBA" id="ARBA00004756"/>
    </source>
</evidence>
<reference evidence="22" key="2">
    <citation type="journal article" date="2022" name="Plant Pathol J">
        <title>Comparative Genomic Analysis of Pathogenic Factors of Pectobacterium Species Isolated in South Korea Using Whole-Genome Sequencing.</title>
        <authorList>
            <person name="Jee S."/>
            <person name="Kang I.J."/>
            <person name="Bak G."/>
            <person name="Kang S."/>
            <person name="Lee J."/>
            <person name="Heu S."/>
            <person name="Hwang I."/>
        </authorList>
    </citation>
    <scope>NUCLEOTIDE SEQUENCE</scope>
    <source>
        <strain evidence="22">PZ1</strain>
    </source>
</reference>
<dbReference type="Proteomes" id="UP000464054">
    <property type="component" value="Chromosome"/>
</dbReference>
<reference evidence="23" key="1">
    <citation type="submission" date="2019-11" db="EMBL/GenBank/DDBJ databases">
        <authorList>
            <person name="Jee S."/>
        </authorList>
    </citation>
    <scope>NUCLEOTIDE SEQUENCE [LARGE SCALE GENOMIC DNA]</scope>
    <source>
        <strain evidence="23">PZ1</strain>
    </source>
</reference>
<keyword evidence="3 17" id="KW-0441">Lipid A biosynthesis</keyword>
<keyword evidence="24" id="KW-1185">Reference proteome</keyword>
<evidence type="ECO:0000259" key="18">
    <source>
        <dbReference type="Pfam" id="PF00551"/>
    </source>
</evidence>
<evidence type="ECO:0000256" key="5">
    <source>
        <dbReference type="ARBA" id="ARBA00022985"/>
    </source>
</evidence>
<feature type="binding site" evidence="17">
    <location>
        <position position="358"/>
    </location>
    <ligand>
        <name>NAD(+)</name>
        <dbReference type="ChEBI" id="CHEBI:57540"/>
    </ligand>
</feature>
<dbReference type="InterPro" id="IPR050177">
    <property type="entry name" value="Lipid_A_modif_metabolic_enz"/>
</dbReference>
<comment type="caution">
    <text evidence="17">Lacks conserved residue(s) required for the propagation of feature annotation.</text>
</comment>